<feature type="domain" description="KRAB" evidence="1">
    <location>
        <begin position="35"/>
        <end position="106"/>
    </location>
</feature>
<reference evidence="2" key="2">
    <citation type="submission" date="2025-08" db="UniProtKB">
        <authorList>
            <consortium name="Ensembl"/>
        </authorList>
    </citation>
    <scope>IDENTIFICATION</scope>
</reference>
<dbReference type="SUPFAM" id="SSF109640">
    <property type="entry name" value="KRAB domain (Kruppel-associated box)"/>
    <property type="match status" value="1"/>
</dbReference>
<reference evidence="2" key="3">
    <citation type="submission" date="2025-09" db="UniProtKB">
        <authorList>
            <consortium name="Ensembl"/>
        </authorList>
    </citation>
    <scope>IDENTIFICATION</scope>
</reference>
<sequence length="143" mass="16317">PRQAEESHPHFASDRPVFQETGKRNGCGWDCGWGMTFEEVAVHFTREEGVLLDPTPRARYRDTMQENNETVTLLGFPIPKPDLIAWLEGWEEPCVPDLQWGRIAQWFEHWPAKPRVVSSVLEGGYLGIWGKNQYLVLLVKAGG</sequence>
<evidence type="ECO:0000313" key="3">
    <source>
        <dbReference type="Proteomes" id="UP000291020"/>
    </source>
</evidence>
<dbReference type="STRING" id="38772.ENSGAGP00000002701"/>
<evidence type="ECO:0000259" key="1">
    <source>
        <dbReference type="PROSITE" id="PS50805"/>
    </source>
</evidence>
<dbReference type="InterPro" id="IPR050169">
    <property type="entry name" value="Krueppel_C2H2_ZnF"/>
</dbReference>
<dbReference type="Ensembl" id="ENSGAGT00000003096.1">
    <property type="protein sequence ID" value="ENSGAGP00000002701.1"/>
    <property type="gene ID" value="ENSGAGG00000002168.1"/>
</dbReference>
<dbReference type="AlphaFoldDB" id="A0A452GM26"/>
<organism evidence="2 3">
    <name type="scientific">Gopherus agassizii</name>
    <name type="common">Agassiz's desert tortoise</name>
    <dbReference type="NCBI Taxonomy" id="38772"/>
    <lineage>
        <taxon>Eukaryota</taxon>
        <taxon>Metazoa</taxon>
        <taxon>Chordata</taxon>
        <taxon>Craniata</taxon>
        <taxon>Vertebrata</taxon>
        <taxon>Euteleostomi</taxon>
        <taxon>Archelosauria</taxon>
        <taxon>Testudinata</taxon>
        <taxon>Testudines</taxon>
        <taxon>Cryptodira</taxon>
        <taxon>Durocryptodira</taxon>
        <taxon>Testudinoidea</taxon>
        <taxon>Testudinidae</taxon>
        <taxon>Gopherus</taxon>
    </lineage>
</organism>
<accession>A0A452GM26</accession>
<dbReference type="Gene3D" id="6.10.140.140">
    <property type="match status" value="1"/>
</dbReference>
<dbReference type="PROSITE" id="PS50805">
    <property type="entry name" value="KRAB"/>
    <property type="match status" value="1"/>
</dbReference>
<dbReference type="InterPro" id="IPR036051">
    <property type="entry name" value="KRAB_dom_sf"/>
</dbReference>
<dbReference type="PANTHER" id="PTHR23232:SF163">
    <property type="entry name" value="ZINC FINGER PROTEIN 589"/>
    <property type="match status" value="1"/>
</dbReference>
<dbReference type="Pfam" id="PF01352">
    <property type="entry name" value="KRAB"/>
    <property type="match status" value="1"/>
</dbReference>
<dbReference type="Proteomes" id="UP000291020">
    <property type="component" value="Unassembled WGS sequence"/>
</dbReference>
<dbReference type="GO" id="GO:0006355">
    <property type="term" value="P:regulation of DNA-templated transcription"/>
    <property type="evidence" value="ECO:0007669"/>
    <property type="project" value="InterPro"/>
</dbReference>
<keyword evidence="3" id="KW-1185">Reference proteome</keyword>
<name>A0A452GM26_9SAUR</name>
<evidence type="ECO:0000313" key="2">
    <source>
        <dbReference type="Ensembl" id="ENSGAGP00000002701.1"/>
    </source>
</evidence>
<dbReference type="CDD" id="cd07765">
    <property type="entry name" value="KRAB_A-box"/>
    <property type="match status" value="1"/>
</dbReference>
<reference evidence="3" key="1">
    <citation type="journal article" date="2017" name="PLoS ONE">
        <title>The Agassiz's desert tortoise genome provides a resource for the conservation of a threatened species.</title>
        <authorList>
            <person name="Tollis M."/>
            <person name="DeNardo D.F."/>
            <person name="Cornelius J.A."/>
            <person name="Dolby G.A."/>
            <person name="Edwards T."/>
            <person name="Henen B.T."/>
            <person name="Karl A.E."/>
            <person name="Murphy R.W."/>
            <person name="Kusumi K."/>
        </authorList>
    </citation>
    <scope>NUCLEOTIDE SEQUENCE [LARGE SCALE GENOMIC DNA]</scope>
</reference>
<dbReference type="SMART" id="SM00349">
    <property type="entry name" value="KRAB"/>
    <property type="match status" value="1"/>
</dbReference>
<proteinExistence type="predicted"/>
<dbReference type="PANTHER" id="PTHR23232">
    <property type="entry name" value="KRAB DOMAIN C2H2 ZINC FINGER"/>
    <property type="match status" value="1"/>
</dbReference>
<dbReference type="InterPro" id="IPR001909">
    <property type="entry name" value="KRAB"/>
</dbReference>
<protein>
    <recommendedName>
        <fullName evidence="1">KRAB domain-containing protein</fullName>
    </recommendedName>
</protein>